<proteinExistence type="inferred from homology"/>
<name>A0AAV9JSX6_9PEZI</name>
<protein>
    <recommendedName>
        <fullName evidence="6">DUF3494 domain-containing protein</fullName>
    </recommendedName>
</protein>
<evidence type="ECO:0000256" key="3">
    <source>
        <dbReference type="SAM" id="SignalP"/>
    </source>
</evidence>
<gene>
    <name evidence="4" type="ORF">LTR36_010031</name>
</gene>
<comment type="caution">
    <text evidence="4">The sequence shown here is derived from an EMBL/GenBank/DDBJ whole genome shotgun (WGS) entry which is preliminary data.</text>
</comment>
<evidence type="ECO:0000313" key="5">
    <source>
        <dbReference type="Proteomes" id="UP001324427"/>
    </source>
</evidence>
<evidence type="ECO:0008006" key="6">
    <source>
        <dbReference type="Google" id="ProtNLM"/>
    </source>
</evidence>
<dbReference type="Proteomes" id="UP001324427">
    <property type="component" value="Unassembled WGS sequence"/>
</dbReference>
<comment type="similarity">
    <text evidence="1">Belongs to the ice-binding protein family.</text>
</comment>
<organism evidence="4 5">
    <name type="scientific">Oleoguttula mirabilis</name>
    <dbReference type="NCBI Taxonomy" id="1507867"/>
    <lineage>
        <taxon>Eukaryota</taxon>
        <taxon>Fungi</taxon>
        <taxon>Dikarya</taxon>
        <taxon>Ascomycota</taxon>
        <taxon>Pezizomycotina</taxon>
        <taxon>Dothideomycetes</taxon>
        <taxon>Dothideomycetidae</taxon>
        <taxon>Mycosphaerellales</taxon>
        <taxon>Teratosphaeriaceae</taxon>
        <taxon>Oleoguttula</taxon>
    </lineage>
</organism>
<evidence type="ECO:0000313" key="4">
    <source>
        <dbReference type="EMBL" id="KAK4548162.1"/>
    </source>
</evidence>
<accession>A0AAV9JSX6</accession>
<evidence type="ECO:0000256" key="2">
    <source>
        <dbReference type="ARBA" id="ARBA00022729"/>
    </source>
</evidence>
<dbReference type="InterPro" id="IPR021884">
    <property type="entry name" value="Ice-bd_prot"/>
</dbReference>
<sequence>MLSFKSVVCALGLGVLADAQVPVSLGSASAYAVFASSAITNTGETTIGAKIGISKGTSITGFPPGVYTGEDINNDASTVAAADLLAAYNAIAALPITTDLTGSDLGGLTLGPGIYGFTSSAGLTGVLTLDGQNSTDGDATFIFKFGSTLTTASAAVILLTNGANACNVYWQVGSSATLGVETVFNGNVLAQASITATTGSSLVGGGFYALDVVLRN</sequence>
<dbReference type="Pfam" id="PF11999">
    <property type="entry name" value="Ice_binding"/>
    <property type="match status" value="1"/>
</dbReference>
<feature type="signal peptide" evidence="3">
    <location>
        <begin position="1"/>
        <end position="19"/>
    </location>
</feature>
<reference evidence="4 5" key="1">
    <citation type="submission" date="2021-11" db="EMBL/GenBank/DDBJ databases">
        <title>Black yeast isolated from Biological Soil Crust.</title>
        <authorList>
            <person name="Kurbessoian T."/>
        </authorList>
    </citation>
    <scope>NUCLEOTIDE SEQUENCE [LARGE SCALE GENOMIC DNA]</scope>
    <source>
        <strain evidence="4 5">CCFEE 5522</strain>
    </source>
</reference>
<feature type="chain" id="PRO_5043720764" description="DUF3494 domain-containing protein" evidence="3">
    <location>
        <begin position="20"/>
        <end position="216"/>
    </location>
</feature>
<dbReference type="EMBL" id="JAVFHQ010000008">
    <property type="protein sequence ID" value="KAK4548162.1"/>
    <property type="molecule type" value="Genomic_DNA"/>
</dbReference>
<dbReference type="AlphaFoldDB" id="A0AAV9JSX6"/>
<keyword evidence="2 3" id="KW-0732">Signal</keyword>
<evidence type="ECO:0000256" key="1">
    <source>
        <dbReference type="ARBA" id="ARBA00005445"/>
    </source>
</evidence>
<keyword evidence="5" id="KW-1185">Reference proteome</keyword>